<evidence type="ECO:0000313" key="2">
    <source>
        <dbReference type="Proteomes" id="UP001163152"/>
    </source>
</evidence>
<dbReference type="EMBL" id="CP113797">
    <property type="protein sequence ID" value="WAL58371.1"/>
    <property type="molecule type" value="Genomic_DNA"/>
</dbReference>
<sequence length="55" mass="5988">MPALEWLNRAAVDGHLEGVQLSETTVTILHSAVEIAEFMRLIVAVSKPVKPNAYA</sequence>
<gene>
    <name evidence="1" type="ORF">OXH18_14390</name>
</gene>
<organism evidence="1 2">
    <name type="scientific">Thermocoleostomius sinensis A174</name>
    <dbReference type="NCBI Taxonomy" id="2016057"/>
    <lineage>
        <taxon>Bacteria</taxon>
        <taxon>Bacillati</taxon>
        <taxon>Cyanobacteriota</taxon>
        <taxon>Cyanophyceae</taxon>
        <taxon>Oculatellales</taxon>
        <taxon>Oculatellaceae</taxon>
        <taxon>Thermocoleostomius</taxon>
    </lineage>
</organism>
<dbReference type="Proteomes" id="UP001163152">
    <property type="component" value="Chromosome"/>
</dbReference>
<protein>
    <submittedName>
        <fullName evidence="1">Uncharacterized protein</fullName>
    </submittedName>
</protein>
<dbReference type="AlphaFoldDB" id="A0A9E8Z8Q2"/>
<evidence type="ECO:0000313" key="1">
    <source>
        <dbReference type="EMBL" id="WAL58371.1"/>
    </source>
</evidence>
<dbReference type="KEGG" id="tsin:OXH18_14390"/>
<name>A0A9E8Z8Q2_9CYAN</name>
<dbReference type="RefSeq" id="WP_268607786.1">
    <property type="nucleotide sequence ID" value="NZ_CP113797.1"/>
</dbReference>
<proteinExistence type="predicted"/>
<accession>A0A9E8Z8Q2</accession>
<keyword evidence="2" id="KW-1185">Reference proteome</keyword>
<reference evidence="1" key="1">
    <citation type="submission" date="2022-12" db="EMBL/GenBank/DDBJ databases">
        <title>Polyphasic identification of a Novel Hot-Spring Cyanobacterium Ocullathermofonsia sinensis gen nov. sp. nov. and Genomic Insights on its Adaptations to the Thermal Habitat.</title>
        <authorList>
            <person name="Daroch M."/>
            <person name="Tang J."/>
            <person name="Jiang Y."/>
        </authorList>
    </citation>
    <scope>NUCLEOTIDE SEQUENCE</scope>
    <source>
        <strain evidence="1">PKUAC-SCTA174</strain>
    </source>
</reference>